<dbReference type="AlphaFoldDB" id="A0A5K4F4N6"/>
<dbReference type="InParanoid" id="A0A5K4F4N6"/>
<accession>A0A5K4F4N6</accession>
<reference evidence="1" key="1">
    <citation type="journal article" date="2012" name="PLoS Negl. Trop. Dis.">
        <title>A systematically improved high quality genome and transcriptome of the human blood fluke Schistosoma mansoni.</title>
        <authorList>
            <person name="Protasio A.V."/>
            <person name="Tsai I.J."/>
            <person name="Babbage A."/>
            <person name="Nichol S."/>
            <person name="Hunt M."/>
            <person name="Aslett M.A."/>
            <person name="De Silva N."/>
            <person name="Velarde G.S."/>
            <person name="Anderson T.J."/>
            <person name="Clark R.C."/>
            <person name="Davidson C."/>
            <person name="Dillon G.P."/>
            <person name="Holroyd N.E."/>
            <person name="LoVerde P.T."/>
            <person name="Lloyd C."/>
            <person name="McQuillan J."/>
            <person name="Oliveira G."/>
            <person name="Otto T.D."/>
            <person name="Parker-Manuel S.J."/>
            <person name="Quail M.A."/>
            <person name="Wilson R.A."/>
            <person name="Zerlotini A."/>
            <person name="Dunne D.W."/>
            <person name="Berriman M."/>
        </authorList>
    </citation>
    <scope>NUCLEOTIDE SEQUENCE [LARGE SCALE GENOMIC DNA]</scope>
    <source>
        <strain evidence="1">Puerto Rican</strain>
    </source>
</reference>
<protein>
    <submittedName>
        <fullName evidence="2">Uncharacterized protein</fullName>
    </submittedName>
</protein>
<dbReference type="WBParaSite" id="Smp_319040.1">
    <property type="protein sequence ID" value="Smp_319040.1"/>
    <property type="gene ID" value="Smp_319040"/>
</dbReference>
<reference evidence="2" key="2">
    <citation type="submission" date="2019-11" db="UniProtKB">
        <authorList>
            <consortium name="WormBaseParasite"/>
        </authorList>
    </citation>
    <scope>IDENTIFICATION</scope>
    <source>
        <strain evidence="2">Puerto Rican</strain>
    </source>
</reference>
<dbReference type="Proteomes" id="UP000008854">
    <property type="component" value="Unassembled WGS sequence"/>
</dbReference>
<sequence>MLGVDKKEETLIQLSFSILDDLCLNAKNEDKQIIMSFENKFSKNKFKIQNYFNQSFKKNGLIDFDKKVPNDSTKCYGDYSCEFGEVVFMFIVGEKLFQLEYF</sequence>
<evidence type="ECO:0000313" key="2">
    <source>
        <dbReference type="WBParaSite" id="Smp_319040.1"/>
    </source>
</evidence>
<evidence type="ECO:0000313" key="1">
    <source>
        <dbReference type="Proteomes" id="UP000008854"/>
    </source>
</evidence>
<name>A0A5K4F4N6_SCHMA</name>
<keyword evidence="1" id="KW-1185">Reference proteome</keyword>
<proteinExistence type="predicted"/>
<organism evidence="1 2">
    <name type="scientific">Schistosoma mansoni</name>
    <name type="common">Blood fluke</name>
    <dbReference type="NCBI Taxonomy" id="6183"/>
    <lineage>
        <taxon>Eukaryota</taxon>
        <taxon>Metazoa</taxon>
        <taxon>Spiralia</taxon>
        <taxon>Lophotrochozoa</taxon>
        <taxon>Platyhelminthes</taxon>
        <taxon>Trematoda</taxon>
        <taxon>Digenea</taxon>
        <taxon>Strigeidida</taxon>
        <taxon>Schistosomatoidea</taxon>
        <taxon>Schistosomatidae</taxon>
        <taxon>Schistosoma</taxon>
    </lineage>
</organism>